<keyword evidence="3" id="KW-1185">Reference proteome</keyword>
<evidence type="ECO:0000313" key="2">
    <source>
        <dbReference type="EMBL" id="TQD76238.1"/>
    </source>
</evidence>
<keyword evidence="1" id="KW-0812">Transmembrane</keyword>
<feature type="transmembrane region" description="Helical" evidence="1">
    <location>
        <begin position="16"/>
        <end position="37"/>
    </location>
</feature>
<reference evidence="2 3" key="1">
    <citation type="journal article" date="2019" name="G3 (Bethesda)">
        <title>Sequencing of a Wild Apple (Malus baccata) Genome Unravels the Differences Between Cultivated and Wild Apple Species Regarding Disease Resistance and Cold Tolerance.</title>
        <authorList>
            <person name="Chen X."/>
        </authorList>
    </citation>
    <scope>NUCLEOTIDE SEQUENCE [LARGE SCALE GENOMIC DNA]</scope>
    <source>
        <strain evidence="3">cv. Shandingzi</strain>
        <tissue evidence="2">Leaves</tissue>
    </source>
</reference>
<keyword evidence="1" id="KW-0472">Membrane</keyword>
<dbReference type="Proteomes" id="UP000315295">
    <property type="component" value="Unassembled WGS sequence"/>
</dbReference>
<accession>A0A540KPT6</accession>
<gene>
    <name evidence="2" type="ORF">C1H46_038265</name>
</gene>
<proteinExistence type="predicted"/>
<evidence type="ECO:0000256" key="1">
    <source>
        <dbReference type="SAM" id="Phobius"/>
    </source>
</evidence>
<dbReference type="EMBL" id="VIEB01001044">
    <property type="protein sequence ID" value="TQD76238.1"/>
    <property type="molecule type" value="Genomic_DNA"/>
</dbReference>
<evidence type="ECO:0000313" key="3">
    <source>
        <dbReference type="Proteomes" id="UP000315295"/>
    </source>
</evidence>
<organism evidence="2 3">
    <name type="scientific">Malus baccata</name>
    <name type="common">Siberian crab apple</name>
    <name type="synonym">Pyrus baccata</name>
    <dbReference type="NCBI Taxonomy" id="106549"/>
    <lineage>
        <taxon>Eukaryota</taxon>
        <taxon>Viridiplantae</taxon>
        <taxon>Streptophyta</taxon>
        <taxon>Embryophyta</taxon>
        <taxon>Tracheophyta</taxon>
        <taxon>Spermatophyta</taxon>
        <taxon>Magnoliopsida</taxon>
        <taxon>eudicotyledons</taxon>
        <taxon>Gunneridae</taxon>
        <taxon>Pentapetalae</taxon>
        <taxon>rosids</taxon>
        <taxon>fabids</taxon>
        <taxon>Rosales</taxon>
        <taxon>Rosaceae</taxon>
        <taxon>Amygdaloideae</taxon>
        <taxon>Maleae</taxon>
        <taxon>Malus</taxon>
    </lineage>
</organism>
<dbReference type="AlphaFoldDB" id="A0A540KPT6"/>
<sequence length="55" mass="6228">MAPMNQILQDFQAMEFLIRAAIVALSMFFLFSVKASIFAKKNAFSKLAYVPGTYF</sequence>
<name>A0A540KPT6_MALBA</name>
<dbReference type="STRING" id="106549.A0A540KPT6"/>
<protein>
    <submittedName>
        <fullName evidence="2">Uncharacterized protein</fullName>
    </submittedName>
</protein>
<keyword evidence="1" id="KW-1133">Transmembrane helix</keyword>
<comment type="caution">
    <text evidence="2">The sequence shown here is derived from an EMBL/GenBank/DDBJ whole genome shotgun (WGS) entry which is preliminary data.</text>
</comment>